<evidence type="ECO:0000313" key="2">
    <source>
        <dbReference type="EMBL" id="KAJ8442779.1"/>
    </source>
</evidence>
<feature type="region of interest" description="Disordered" evidence="1">
    <location>
        <begin position="63"/>
        <end position="104"/>
    </location>
</feature>
<dbReference type="EMBL" id="JAKOGI010000134">
    <property type="protein sequence ID" value="KAJ8442779.1"/>
    <property type="molecule type" value="Genomic_DNA"/>
</dbReference>
<keyword evidence="3" id="KW-1185">Reference proteome</keyword>
<dbReference type="Proteomes" id="UP001153076">
    <property type="component" value="Unassembled WGS sequence"/>
</dbReference>
<dbReference type="AlphaFoldDB" id="A0A9Q1KH51"/>
<sequence>MALACSLQISLPSLHPPTPKLSHQIQTPPPFLYLKRLTLSLSLSTQSKPTSTPSRTRFVIRATENGAQTENEPQQTTEIATADGGSSSGGGGVGSGGGGGGRELSELGMEIKKAMKEREKEGGGGIGDLLSGVVEEIGEIEWPDFGKVLGTTGVVLGVIAGSSVVLLTLNAVLAELSDRVFAGKGVQDFFAHSPGGGKCGCIVPLGYTTLLCCELQAVTMGELEAPLRTLVLTLQQLQAANDDPGLGGANQILDTVVIDF</sequence>
<gene>
    <name evidence="2" type="ORF">Cgig2_011049</name>
</gene>
<feature type="compositionally biased region" description="Gly residues" evidence="1">
    <location>
        <begin position="86"/>
        <end position="102"/>
    </location>
</feature>
<organism evidence="2 3">
    <name type="scientific">Carnegiea gigantea</name>
    <dbReference type="NCBI Taxonomy" id="171969"/>
    <lineage>
        <taxon>Eukaryota</taxon>
        <taxon>Viridiplantae</taxon>
        <taxon>Streptophyta</taxon>
        <taxon>Embryophyta</taxon>
        <taxon>Tracheophyta</taxon>
        <taxon>Spermatophyta</taxon>
        <taxon>Magnoliopsida</taxon>
        <taxon>eudicotyledons</taxon>
        <taxon>Gunneridae</taxon>
        <taxon>Pentapetalae</taxon>
        <taxon>Caryophyllales</taxon>
        <taxon>Cactineae</taxon>
        <taxon>Cactaceae</taxon>
        <taxon>Cactoideae</taxon>
        <taxon>Echinocereeae</taxon>
        <taxon>Carnegiea</taxon>
    </lineage>
</organism>
<dbReference type="OrthoDB" id="1937988at2759"/>
<dbReference type="GO" id="GO:0009535">
    <property type="term" value="C:chloroplast thylakoid membrane"/>
    <property type="evidence" value="ECO:0007669"/>
    <property type="project" value="TreeGrafter"/>
</dbReference>
<comment type="caution">
    <text evidence="2">The sequence shown here is derived from an EMBL/GenBank/DDBJ whole genome shotgun (WGS) entry which is preliminary data.</text>
</comment>
<proteinExistence type="predicted"/>
<reference evidence="2" key="1">
    <citation type="submission" date="2022-04" db="EMBL/GenBank/DDBJ databases">
        <title>Carnegiea gigantea Genome sequencing and assembly v2.</title>
        <authorList>
            <person name="Copetti D."/>
            <person name="Sanderson M.J."/>
            <person name="Burquez A."/>
            <person name="Wojciechowski M.F."/>
        </authorList>
    </citation>
    <scope>NUCLEOTIDE SEQUENCE</scope>
    <source>
        <strain evidence="2">SGP5-SGP5p</strain>
        <tissue evidence="2">Aerial part</tissue>
    </source>
</reference>
<dbReference type="InterPro" id="IPR055330">
    <property type="entry name" value="SECE1-like"/>
</dbReference>
<name>A0A9Q1KH51_9CARY</name>
<dbReference type="PANTHER" id="PTHR37240">
    <property type="entry name" value="PREPROTEIN TRANSLOCASE SUBUNIT SECE1"/>
    <property type="match status" value="1"/>
</dbReference>
<dbReference type="PANTHER" id="PTHR37240:SF1">
    <property type="entry name" value="PREPROTEIN TRANSLOCASE SUBUNIT SECE1"/>
    <property type="match status" value="1"/>
</dbReference>
<evidence type="ECO:0000256" key="1">
    <source>
        <dbReference type="SAM" id="MobiDB-lite"/>
    </source>
</evidence>
<feature type="compositionally biased region" description="Polar residues" evidence="1">
    <location>
        <begin position="65"/>
        <end position="79"/>
    </location>
</feature>
<accession>A0A9Q1KH51</accession>
<protein>
    <submittedName>
        <fullName evidence="2">Uncharacterized protein</fullName>
    </submittedName>
</protein>
<evidence type="ECO:0000313" key="3">
    <source>
        <dbReference type="Proteomes" id="UP001153076"/>
    </source>
</evidence>